<gene>
    <name evidence="2" type="ORF">IFJ97_00190</name>
</gene>
<dbReference type="EMBL" id="JACXWA010000004">
    <property type="protein sequence ID" value="MBD3869763.1"/>
    <property type="molecule type" value="Genomic_DNA"/>
</dbReference>
<evidence type="ECO:0000256" key="1">
    <source>
        <dbReference type="SAM" id="MobiDB-lite"/>
    </source>
</evidence>
<feature type="compositionally biased region" description="Basic and acidic residues" evidence="1">
    <location>
        <begin position="110"/>
        <end position="121"/>
    </location>
</feature>
<proteinExistence type="predicted"/>
<evidence type="ECO:0008006" key="4">
    <source>
        <dbReference type="Google" id="ProtNLM"/>
    </source>
</evidence>
<dbReference type="InterPro" id="IPR045584">
    <property type="entry name" value="Pilin-like"/>
</dbReference>
<evidence type="ECO:0000313" key="3">
    <source>
        <dbReference type="Proteomes" id="UP000598633"/>
    </source>
</evidence>
<reference evidence="2 3" key="1">
    <citation type="submission" date="2020-08" db="EMBL/GenBank/DDBJ databases">
        <title>Acidobacteriota in marine sediments use diverse sulfur dissimilation pathways.</title>
        <authorList>
            <person name="Wasmund K."/>
        </authorList>
    </citation>
    <scope>NUCLEOTIDE SEQUENCE [LARGE SCALE GENOMIC DNA]</scope>
    <source>
        <strain evidence="2">MAG AM3-A</strain>
    </source>
</reference>
<feature type="compositionally biased region" description="Polar residues" evidence="1">
    <location>
        <begin position="172"/>
        <end position="187"/>
    </location>
</feature>
<dbReference type="AlphaFoldDB" id="A0A8J7CMS4"/>
<comment type="caution">
    <text evidence="2">The sequence shown here is derived from an EMBL/GenBank/DDBJ whole genome shotgun (WGS) entry which is preliminary data.</text>
</comment>
<dbReference type="SUPFAM" id="SSF54523">
    <property type="entry name" value="Pili subunits"/>
    <property type="match status" value="1"/>
</dbReference>
<organism evidence="2 3">
    <name type="scientific">Candidatus Sulfomarinibacter kjeldsenii</name>
    <dbReference type="NCBI Taxonomy" id="2885994"/>
    <lineage>
        <taxon>Bacteria</taxon>
        <taxon>Pseudomonadati</taxon>
        <taxon>Acidobacteriota</taxon>
        <taxon>Thermoanaerobaculia</taxon>
        <taxon>Thermoanaerobaculales</taxon>
        <taxon>Candidatus Sulfomarinibacteraceae</taxon>
        <taxon>Candidatus Sulfomarinibacter</taxon>
    </lineage>
</organism>
<accession>A0A8J7CMS4</accession>
<feature type="region of interest" description="Disordered" evidence="1">
    <location>
        <begin position="152"/>
        <end position="187"/>
    </location>
</feature>
<dbReference type="Proteomes" id="UP000598633">
    <property type="component" value="Unassembled WGS sequence"/>
</dbReference>
<protein>
    <recommendedName>
        <fullName evidence="4">Type II secretion system protein</fullName>
    </recommendedName>
</protein>
<feature type="region of interest" description="Disordered" evidence="1">
    <location>
        <begin position="88"/>
        <end position="129"/>
    </location>
</feature>
<name>A0A8J7CMS4_9BACT</name>
<sequence>MLVMVIAIMAIMMAAAVEIVSFQAQREREAELIFRGQQYVEGIRLYRMKYGRYPMRMKELWEADPKVLRRKWSDPITGSDKWGIVFQGQGGRQVRPPGTGPRPTPTRTPVFERQREGEGEKVGPITGVHSLSTDTSIKVYEGRTQYDMWKFVLQEQGPAPRTGGEVNPGKTPGSNTPGPERTGTPNY</sequence>
<evidence type="ECO:0000313" key="2">
    <source>
        <dbReference type="EMBL" id="MBD3869763.1"/>
    </source>
</evidence>